<dbReference type="Proteomes" id="UP000198629">
    <property type="component" value="Unassembled WGS sequence"/>
</dbReference>
<keyword evidence="2" id="KW-0503">Monooxygenase</keyword>
<evidence type="ECO:0000259" key="1">
    <source>
        <dbReference type="Pfam" id="PF03992"/>
    </source>
</evidence>
<organism evidence="2 3">
    <name type="scientific">Methylophilus rhizosphaerae</name>
    <dbReference type="NCBI Taxonomy" id="492660"/>
    <lineage>
        <taxon>Bacteria</taxon>
        <taxon>Pseudomonadati</taxon>
        <taxon>Pseudomonadota</taxon>
        <taxon>Betaproteobacteria</taxon>
        <taxon>Nitrosomonadales</taxon>
        <taxon>Methylophilaceae</taxon>
        <taxon>Methylophilus</taxon>
    </lineage>
</organism>
<dbReference type="InterPro" id="IPR007138">
    <property type="entry name" value="ABM_dom"/>
</dbReference>
<dbReference type="OrthoDB" id="540574at2"/>
<dbReference type="Pfam" id="PF03992">
    <property type="entry name" value="ABM"/>
    <property type="match status" value="1"/>
</dbReference>
<reference evidence="3" key="1">
    <citation type="submission" date="2016-10" db="EMBL/GenBank/DDBJ databases">
        <authorList>
            <person name="Varghese N."/>
            <person name="Submissions S."/>
        </authorList>
    </citation>
    <scope>NUCLEOTIDE SEQUENCE [LARGE SCALE GENOMIC DNA]</scope>
    <source>
        <strain evidence="3">CBMB127</strain>
    </source>
</reference>
<dbReference type="Gene3D" id="3.30.70.100">
    <property type="match status" value="1"/>
</dbReference>
<dbReference type="STRING" id="492660.SAMN05192566_1353"/>
<dbReference type="GO" id="GO:0004497">
    <property type="term" value="F:monooxygenase activity"/>
    <property type="evidence" value="ECO:0007669"/>
    <property type="project" value="UniProtKB-KW"/>
</dbReference>
<gene>
    <name evidence="2" type="ORF">SAMN05192566_1353</name>
</gene>
<protein>
    <submittedName>
        <fullName evidence="2">Quinol monooxygenase YgiN</fullName>
    </submittedName>
</protein>
<dbReference type="EMBL" id="FNFX01000002">
    <property type="protein sequence ID" value="SDK43103.1"/>
    <property type="molecule type" value="Genomic_DNA"/>
</dbReference>
<proteinExistence type="predicted"/>
<accession>A0A1G9BUN7</accession>
<sequence>MTMQDSCCSVSPYFEIHPGKAAAFRLICEKYVQWSSREPGCLYYGFSFDGDLAHCREGFRDAAALLSHIENLRPILHEMGEVSELVRMEVHGPAVELARLRDVLAGMHPQYFVLEYGFRKDIAV</sequence>
<dbReference type="InterPro" id="IPR011008">
    <property type="entry name" value="Dimeric_a/b-barrel"/>
</dbReference>
<keyword evidence="3" id="KW-1185">Reference proteome</keyword>
<evidence type="ECO:0000313" key="3">
    <source>
        <dbReference type="Proteomes" id="UP000198629"/>
    </source>
</evidence>
<name>A0A1G9BUN7_9PROT</name>
<evidence type="ECO:0000313" key="2">
    <source>
        <dbReference type="EMBL" id="SDK43103.1"/>
    </source>
</evidence>
<feature type="domain" description="ABM" evidence="1">
    <location>
        <begin position="13"/>
        <end position="47"/>
    </location>
</feature>
<dbReference type="SUPFAM" id="SSF54909">
    <property type="entry name" value="Dimeric alpha+beta barrel"/>
    <property type="match status" value="1"/>
</dbReference>
<keyword evidence="2" id="KW-0560">Oxidoreductase</keyword>
<dbReference type="AlphaFoldDB" id="A0A1G9BUN7"/>